<accession>X0YW26</accession>
<dbReference type="EMBL" id="BART01006297">
    <property type="protein sequence ID" value="GAG60959.1"/>
    <property type="molecule type" value="Genomic_DNA"/>
</dbReference>
<sequence length="180" mass="21672">NMEEVNGNIHWLETEGIDMGIFSQYGPEKIYENHTQLMLSYSKMKVLFVFIHQKLCDGQYKHETFYINESDMESILENLIYHKINIGCENKICIWCGKYDKNNEKFFTTFQTNSNPGTQTPIEELWCDDKEIFYICSKRCLENYYLRMVFDINHCRRNIKVFPKSVKYNHVVNKFKLEHF</sequence>
<evidence type="ECO:0000313" key="1">
    <source>
        <dbReference type="EMBL" id="GAG60959.1"/>
    </source>
</evidence>
<reference evidence="1" key="1">
    <citation type="journal article" date="2014" name="Front. Microbiol.">
        <title>High frequency of phylogenetically diverse reductive dehalogenase-homologous genes in deep subseafloor sedimentary metagenomes.</title>
        <authorList>
            <person name="Kawai M."/>
            <person name="Futagami T."/>
            <person name="Toyoda A."/>
            <person name="Takaki Y."/>
            <person name="Nishi S."/>
            <person name="Hori S."/>
            <person name="Arai W."/>
            <person name="Tsubouchi T."/>
            <person name="Morono Y."/>
            <person name="Uchiyama I."/>
            <person name="Ito T."/>
            <person name="Fujiyama A."/>
            <person name="Inagaki F."/>
            <person name="Takami H."/>
        </authorList>
    </citation>
    <scope>NUCLEOTIDE SEQUENCE</scope>
    <source>
        <strain evidence="1">Expedition CK06-06</strain>
    </source>
</reference>
<comment type="caution">
    <text evidence="1">The sequence shown here is derived from an EMBL/GenBank/DDBJ whole genome shotgun (WGS) entry which is preliminary data.</text>
</comment>
<gene>
    <name evidence="1" type="ORF">S01H4_14356</name>
</gene>
<dbReference type="AlphaFoldDB" id="X0YW26"/>
<name>X0YW26_9ZZZZ</name>
<proteinExistence type="predicted"/>
<feature type="non-terminal residue" evidence="1">
    <location>
        <position position="1"/>
    </location>
</feature>
<organism evidence="1">
    <name type="scientific">marine sediment metagenome</name>
    <dbReference type="NCBI Taxonomy" id="412755"/>
    <lineage>
        <taxon>unclassified sequences</taxon>
        <taxon>metagenomes</taxon>
        <taxon>ecological metagenomes</taxon>
    </lineage>
</organism>
<protein>
    <submittedName>
        <fullName evidence="1">Uncharacterized protein</fullName>
    </submittedName>
</protein>